<organism evidence="3 4">
    <name type="scientific">Prevotella disiens DNF00882</name>
    <dbReference type="NCBI Taxonomy" id="1401075"/>
    <lineage>
        <taxon>Bacteria</taxon>
        <taxon>Pseudomonadati</taxon>
        <taxon>Bacteroidota</taxon>
        <taxon>Bacteroidia</taxon>
        <taxon>Bacteroidales</taxon>
        <taxon>Prevotellaceae</taxon>
        <taxon>Prevotella</taxon>
    </lineage>
</organism>
<evidence type="ECO:0000313" key="4">
    <source>
        <dbReference type="Proteomes" id="UP000029538"/>
    </source>
</evidence>
<feature type="region of interest" description="Disordered" evidence="1">
    <location>
        <begin position="250"/>
        <end position="292"/>
    </location>
</feature>
<dbReference type="InterPro" id="IPR011990">
    <property type="entry name" value="TPR-like_helical_dom_sf"/>
</dbReference>
<dbReference type="Gene3D" id="1.25.40.10">
    <property type="entry name" value="Tetratricopeptide repeat domain"/>
    <property type="match status" value="2"/>
</dbReference>
<reference evidence="3 4" key="1">
    <citation type="submission" date="2014-07" db="EMBL/GenBank/DDBJ databases">
        <authorList>
            <person name="McCorrison J."/>
            <person name="Sanka R."/>
            <person name="Torralba M."/>
            <person name="Gillis M."/>
            <person name="Haft D.H."/>
            <person name="Methe B."/>
            <person name="Sutton G."/>
            <person name="Nelson K.E."/>
        </authorList>
    </citation>
    <scope>NUCLEOTIDE SEQUENCE [LARGE SCALE GENOMIC DNA]</scope>
    <source>
        <strain evidence="3 4">DNF00882</strain>
    </source>
</reference>
<proteinExistence type="predicted"/>
<dbReference type="SUPFAM" id="SSF48452">
    <property type="entry name" value="TPR-like"/>
    <property type="match status" value="1"/>
</dbReference>
<dbReference type="SMART" id="SM00028">
    <property type="entry name" value="TPR"/>
    <property type="match status" value="2"/>
</dbReference>
<accession>A0A096BY30</accession>
<gene>
    <name evidence="3" type="ORF">HMPREF0654_09780</name>
</gene>
<evidence type="ECO:0000256" key="2">
    <source>
        <dbReference type="SAM" id="SignalP"/>
    </source>
</evidence>
<dbReference type="Pfam" id="PF13174">
    <property type="entry name" value="TPR_6"/>
    <property type="match status" value="1"/>
</dbReference>
<feature type="chain" id="PRO_5001917555" evidence="2">
    <location>
        <begin position="37"/>
        <end position="308"/>
    </location>
</feature>
<feature type="signal peptide" evidence="2">
    <location>
        <begin position="1"/>
        <end position="36"/>
    </location>
</feature>
<evidence type="ECO:0000313" key="3">
    <source>
        <dbReference type="EMBL" id="KGF47642.1"/>
    </source>
</evidence>
<protein>
    <submittedName>
        <fullName evidence="3">Uncharacterized protein</fullName>
    </submittedName>
</protein>
<evidence type="ECO:0000256" key="1">
    <source>
        <dbReference type="SAM" id="MobiDB-lite"/>
    </source>
</evidence>
<dbReference type="Proteomes" id="UP000029538">
    <property type="component" value="Unassembled WGS sequence"/>
</dbReference>
<comment type="caution">
    <text evidence="3">The sequence shown here is derived from an EMBL/GenBank/DDBJ whole genome shotgun (WGS) entry which is preliminary data.</text>
</comment>
<sequence length="308" mass="35667">MLGWNHKYRSSMLMINRLKLWCLAVLFGLSITQVLAQNSDPDPVQLDKAVAYFNSGKYHEALLIFQDLDNRYKLNDRFKAYIGLCYYHEWDYKNAVKYLTSVIPRLGMLAPHERSVYYFSAAESHFLMEQYKLAIPFYEQALTVCYDREKGEIYYRLGFCYMFGKDWEKARDNYVLAEEFFRVHKAGQGVEARLAQVINMRKGCQTKIDEKLAADSIARAKAREDSLRSIAAKIPLDSIMTEKPEVEVDTTKISKSEKPIITTQDVDEKTKKPTPPVDNNPKKKAKKQEDVAPINLNDLYKNKIEVGE</sequence>
<name>A0A096BY30_9BACT</name>
<dbReference type="Pfam" id="PF13181">
    <property type="entry name" value="TPR_8"/>
    <property type="match status" value="1"/>
</dbReference>
<dbReference type="AlphaFoldDB" id="A0A096BY30"/>
<keyword evidence="2" id="KW-0732">Signal</keyword>
<dbReference type="InterPro" id="IPR019734">
    <property type="entry name" value="TPR_rpt"/>
</dbReference>
<dbReference type="EMBL" id="JRNR01000106">
    <property type="protein sequence ID" value="KGF47642.1"/>
    <property type="molecule type" value="Genomic_DNA"/>
</dbReference>